<evidence type="ECO:0000256" key="1">
    <source>
        <dbReference type="SAM" id="Phobius"/>
    </source>
</evidence>
<keyword evidence="1" id="KW-0472">Membrane</keyword>
<protein>
    <recommendedName>
        <fullName evidence="3">DUF4760 domain-containing protein</fullName>
    </recommendedName>
</protein>
<accession>A5CFV7</accession>
<evidence type="ECO:0008006" key="3">
    <source>
        <dbReference type="Google" id="ProtNLM"/>
    </source>
</evidence>
<proteinExistence type="predicted"/>
<keyword evidence="1" id="KW-0812">Transmembrane</keyword>
<organism evidence="2">
    <name type="scientific">uncultured marine microorganism</name>
    <dbReference type="NCBI Taxonomy" id="415540"/>
    <lineage>
        <taxon>unclassified sequences</taxon>
        <taxon>environmental samples</taxon>
    </lineage>
</organism>
<name>A5CFV7_9ZZZZ</name>
<sequence>MTVEQIANFAEIIGVILVIASLIYVAQQLRQNTDTMRVNASSERVQRDTDIITSIIESREVAEYWMKGATEFDSLDETDKQRLVLFERRAVMHWHNMFGLHAQNLVPDSDWHELQWVIRNIGRRQAVRESWNIFKDSFQKPFQEFIEEQFSIADSAVVQE</sequence>
<feature type="transmembrane region" description="Helical" evidence="1">
    <location>
        <begin position="6"/>
        <end position="26"/>
    </location>
</feature>
<evidence type="ECO:0000313" key="2">
    <source>
        <dbReference type="EMBL" id="CAM58141.1"/>
    </source>
</evidence>
<keyword evidence="1" id="KW-1133">Transmembrane helix</keyword>
<reference evidence="2" key="1">
    <citation type="submission" date="2007-03" db="EMBL/GenBank/DDBJ databases">
        <title>Isolation and characterization of alkane hydroxylases from Pacific deep-sea sediment.</title>
        <authorList>
            <person name="Xu M."/>
        </authorList>
    </citation>
    <scope>NUCLEOTIDE SEQUENCE</scope>
</reference>
<dbReference type="EMBL" id="AM501427">
    <property type="protein sequence ID" value="CAM58141.1"/>
    <property type="molecule type" value="Genomic_DNA"/>
</dbReference>
<dbReference type="AlphaFoldDB" id="A5CFV7"/>